<dbReference type="PANTHER" id="PTHR42781">
    <property type="entry name" value="SPERMIDINE/PUTRESCINE IMPORT ATP-BINDING PROTEIN POTA"/>
    <property type="match status" value="1"/>
</dbReference>
<feature type="region of interest" description="Disordered" evidence="5">
    <location>
        <begin position="1"/>
        <end position="23"/>
    </location>
</feature>
<dbReference type="InterPro" id="IPR003439">
    <property type="entry name" value="ABC_transporter-like_ATP-bd"/>
</dbReference>
<dbReference type="GO" id="GO:0043190">
    <property type="term" value="C:ATP-binding cassette (ABC) transporter complex"/>
    <property type="evidence" value="ECO:0007669"/>
    <property type="project" value="InterPro"/>
</dbReference>
<dbReference type="SUPFAM" id="SSF50331">
    <property type="entry name" value="MOP-like"/>
    <property type="match status" value="1"/>
</dbReference>
<proteinExistence type="predicted"/>
<keyword evidence="2" id="KW-0472">Membrane</keyword>
<keyword evidence="4 7" id="KW-0067">ATP-binding</keyword>
<dbReference type="Pfam" id="PF00005">
    <property type="entry name" value="ABC_tran"/>
    <property type="match status" value="1"/>
</dbReference>
<dbReference type="OrthoDB" id="5298774at2"/>
<dbReference type="GO" id="GO:0016887">
    <property type="term" value="F:ATP hydrolysis activity"/>
    <property type="evidence" value="ECO:0007669"/>
    <property type="project" value="InterPro"/>
</dbReference>
<keyword evidence="1" id="KW-0813">Transport</keyword>
<dbReference type="Gene3D" id="3.40.50.300">
    <property type="entry name" value="P-loop containing nucleotide triphosphate hydrolases"/>
    <property type="match status" value="1"/>
</dbReference>
<reference evidence="7 8" key="1">
    <citation type="submission" date="2020-07" db="EMBL/GenBank/DDBJ databases">
        <title>Taxonomic revisions and descriptions of new bacterial species based on genomic comparisons in the high-G+C-content subgroup of the family Alcaligenaceae.</title>
        <authorList>
            <person name="Szabo A."/>
            <person name="Felfoldi T."/>
        </authorList>
    </citation>
    <scope>NUCLEOTIDE SEQUENCE [LARGE SCALE GENOMIC DNA]</scope>
    <source>
        <strain evidence="7 8">DSM 25264</strain>
    </source>
</reference>
<dbReference type="PANTHER" id="PTHR42781:SF4">
    <property type="entry name" value="SPERMIDINE_PUTRESCINE IMPORT ATP-BINDING PROTEIN POTA"/>
    <property type="match status" value="1"/>
</dbReference>
<evidence type="ECO:0000313" key="8">
    <source>
        <dbReference type="Proteomes" id="UP000580517"/>
    </source>
</evidence>
<dbReference type="GO" id="GO:0005524">
    <property type="term" value="F:ATP binding"/>
    <property type="evidence" value="ECO:0007669"/>
    <property type="project" value="UniProtKB-KW"/>
</dbReference>
<dbReference type="Pfam" id="PF08402">
    <property type="entry name" value="TOBE_2"/>
    <property type="match status" value="1"/>
</dbReference>
<gene>
    <name evidence="7" type="ORF">H0A68_05875</name>
</gene>
<dbReference type="InterPro" id="IPR050093">
    <property type="entry name" value="ABC_SmlMolc_Importer"/>
</dbReference>
<sequence>MNTQTSISPKGVSQEYRSPEAEPSVLHASPVRIDIEQLTLSFGSTEVLKGIDLSIEPGEFFAFLGPSGSGKSTLLRAIAGFGPAHQGRILIDGEDIAGRMPWQRDVGMVFQSYALWPHMSVAKNVAYGLEERRVPRSEIKERVLAALDLVGMADYAQRYPSQLSGGQQQRIALARTLAVEPRVLLLDEPLSNLDAGLRIQMRQELLQLQRRLGITTIFVTHDQEEANTICDRIAVLSNGIIQQIGQPSELYDNPVNEFVARFLGTTNIIPGHAEPTGSGAVFTADGGAIRLPLAEASHEGRGHLVIRPQGIDVIESSFDGDIIGGIVSAREFLGGSTRYSVKVGTLTLLVDVKHVRGDPGFSVGDSLGLSVSSGQAIFLRANG</sequence>
<dbReference type="SMART" id="SM00382">
    <property type="entry name" value="AAA"/>
    <property type="match status" value="1"/>
</dbReference>
<evidence type="ECO:0000313" key="7">
    <source>
        <dbReference type="EMBL" id="NYT36393.1"/>
    </source>
</evidence>
<dbReference type="EMBL" id="JACCEW010000002">
    <property type="protein sequence ID" value="NYT36393.1"/>
    <property type="molecule type" value="Genomic_DNA"/>
</dbReference>
<keyword evidence="3" id="KW-0547">Nucleotide-binding</keyword>
<name>A0A853F8G5_9BURK</name>
<evidence type="ECO:0000256" key="1">
    <source>
        <dbReference type="ARBA" id="ARBA00022448"/>
    </source>
</evidence>
<dbReference type="PROSITE" id="PS00211">
    <property type="entry name" value="ABC_TRANSPORTER_1"/>
    <property type="match status" value="1"/>
</dbReference>
<evidence type="ECO:0000259" key="6">
    <source>
        <dbReference type="PROSITE" id="PS50893"/>
    </source>
</evidence>
<protein>
    <submittedName>
        <fullName evidence="7">ABC transporter ATP-binding protein</fullName>
    </submittedName>
</protein>
<dbReference type="SUPFAM" id="SSF52540">
    <property type="entry name" value="P-loop containing nucleoside triphosphate hydrolases"/>
    <property type="match status" value="1"/>
</dbReference>
<evidence type="ECO:0000256" key="2">
    <source>
        <dbReference type="ARBA" id="ARBA00022475"/>
    </source>
</evidence>
<keyword evidence="8" id="KW-1185">Reference proteome</keyword>
<dbReference type="InterPro" id="IPR017871">
    <property type="entry name" value="ABC_transporter-like_CS"/>
</dbReference>
<dbReference type="PROSITE" id="PS50893">
    <property type="entry name" value="ABC_TRANSPORTER_2"/>
    <property type="match status" value="1"/>
</dbReference>
<keyword evidence="2" id="KW-1003">Cell membrane</keyword>
<dbReference type="InterPro" id="IPR027417">
    <property type="entry name" value="P-loop_NTPase"/>
</dbReference>
<organism evidence="7 8">
    <name type="scientific">Allopusillimonas soli</name>
    <dbReference type="NCBI Taxonomy" id="659016"/>
    <lineage>
        <taxon>Bacteria</taxon>
        <taxon>Pseudomonadati</taxon>
        <taxon>Pseudomonadota</taxon>
        <taxon>Betaproteobacteria</taxon>
        <taxon>Burkholderiales</taxon>
        <taxon>Alcaligenaceae</taxon>
        <taxon>Allopusillimonas</taxon>
    </lineage>
</organism>
<evidence type="ECO:0000256" key="5">
    <source>
        <dbReference type="SAM" id="MobiDB-lite"/>
    </source>
</evidence>
<dbReference type="Gene3D" id="2.40.50.100">
    <property type="match status" value="1"/>
</dbReference>
<dbReference type="GO" id="GO:0140359">
    <property type="term" value="F:ABC-type transporter activity"/>
    <property type="evidence" value="ECO:0007669"/>
    <property type="project" value="UniProtKB-ARBA"/>
</dbReference>
<dbReference type="FunFam" id="3.40.50.300:FF:000042">
    <property type="entry name" value="Maltose/maltodextrin ABC transporter, ATP-binding protein"/>
    <property type="match status" value="1"/>
</dbReference>
<dbReference type="InterPro" id="IPR013611">
    <property type="entry name" value="Transp-assoc_OB_typ2"/>
</dbReference>
<evidence type="ECO:0000256" key="3">
    <source>
        <dbReference type="ARBA" id="ARBA00022741"/>
    </source>
</evidence>
<accession>A0A853F8G5</accession>
<dbReference type="Proteomes" id="UP000580517">
    <property type="component" value="Unassembled WGS sequence"/>
</dbReference>
<comment type="caution">
    <text evidence="7">The sequence shown here is derived from an EMBL/GenBank/DDBJ whole genome shotgun (WGS) entry which is preliminary data.</text>
</comment>
<dbReference type="InterPro" id="IPR003593">
    <property type="entry name" value="AAA+_ATPase"/>
</dbReference>
<dbReference type="InterPro" id="IPR008995">
    <property type="entry name" value="Mo/tungstate-bd_C_term_dom"/>
</dbReference>
<evidence type="ECO:0000256" key="4">
    <source>
        <dbReference type="ARBA" id="ARBA00022840"/>
    </source>
</evidence>
<dbReference type="AlphaFoldDB" id="A0A853F8G5"/>
<feature type="domain" description="ABC transporter" evidence="6">
    <location>
        <begin position="33"/>
        <end position="263"/>
    </location>
</feature>